<feature type="compositionally biased region" description="Basic residues" evidence="13">
    <location>
        <begin position="201"/>
        <end position="210"/>
    </location>
</feature>
<feature type="compositionally biased region" description="Polar residues" evidence="13">
    <location>
        <begin position="372"/>
        <end position="397"/>
    </location>
</feature>
<dbReference type="GO" id="GO:0006397">
    <property type="term" value="P:mRNA processing"/>
    <property type="evidence" value="ECO:0007669"/>
    <property type="project" value="UniProtKB-KW"/>
</dbReference>
<evidence type="ECO:0000256" key="4">
    <source>
        <dbReference type="ARBA" id="ARBA00022448"/>
    </source>
</evidence>
<evidence type="ECO:0000256" key="6">
    <source>
        <dbReference type="ARBA" id="ARBA00022664"/>
    </source>
</evidence>
<feature type="compositionally biased region" description="Polar residues" evidence="13">
    <location>
        <begin position="416"/>
        <end position="448"/>
    </location>
</feature>
<dbReference type="eggNOG" id="ENOG502QSS9">
    <property type="taxonomic scope" value="Eukaryota"/>
</dbReference>
<keyword evidence="8" id="KW-0810">Translation regulation</keyword>
<dbReference type="GO" id="GO:0051028">
    <property type="term" value="P:mRNA transport"/>
    <property type="evidence" value="ECO:0007669"/>
    <property type="project" value="UniProtKB-KW"/>
</dbReference>
<feature type="compositionally biased region" description="Acidic residues" evidence="13">
    <location>
        <begin position="67"/>
        <end position="103"/>
    </location>
</feature>
<dbReference type="EMBL" id="CM001884">
    <property type="protein sequence ID" value="EOY26681.1"/>
    <property type="molecule type" value="Genomic_DNA"/>
</dbReference>
<dbReference type="GO" id="GO:0005737">
    <property type="term" value="C:cytoplasm"/>
    <property type="evidence" value="ECO:0007669"/>
    <property type="project" value="UniProtKB-SubCell"/>
</dbReference>
<sequence length="711" mass="77128">MATAGEEDVEYESDPEEVKRSLAMRRREAASDDEEGERGEDNNTKARMDRRAVIHSEESDGQGGAADYDDDDEELDLEEDEEEEGAYDEEEEEEEEIDEEETEEVGKGEMKGNVERTGEDVEEAVVGDGSRNVEDGLEINNNIINGNNNNNYNNNNNNNNNNHLGEEDEDEEEKKENEPFAVPTAGAFYMHDDRFRDNAGGRHRRTHGARKLWESKDDRKWGHDKFEEMTLQEKHYEGGRRSSRGRYRARSKNRGPDHGYPRGSRSKAFEKNNNQNQAPKGVRGRGPRRYEPTVKNSSQAPPTQNKLSGKPLEKTSQANSSRALTPATNADTTSVPARKHVFASSLSSASPPFYPSGSSNKDITLTPKKDVQTGSVSRNLRPSVTDDNSSVSQSNSLRGKNVLDSLSMAKLYIDDSSTSASGKPLTNLQMLPSGSSLGNTSQPSQSRVQGRGMAIPGQKAYQPAPHQSQVNRVSPPTQVNAGQRSPVQGRVQSSVQSAAQQLSQHPGIGSQASSPPKTAMSVSSYESGEVESSETSKSKGALVSKGKSSVQGASRGSFMYGGAQIMGATGSMAVSHGDQNFPAFLPVMQFGGQHPGGLSVPAVGMAFPGYVAQPQLGMGNSEMTWLPVLTGAAGALGATYCSPYIAVDGSYHARPSGQASSTGSSSKENTSNKPNNEWKPSQRPELVSDEFGQRQNNPNKPRRYSEMSFSK</sequence>
<evidence type="ECO:0000259" key="14">
    <source>
        <dbReference type="SMART" id="SM01044"/>
    </source>
</evidence>
<dbReference type="OMA" id="ADEGLHI"/>
<feature type="compositionally biased region" description="Basic and acidic residues" evidence="13">
    <location>
        <begin position="190"/>
        <end position="200"/>
    </location>
</feature>
<dbReference type="Gramene" id="EOY26680">
    <property type="protein sequence ID" value="EOY26680"/>
    <property type="gene ID" value="TCM_028633"/>
</dbReference>
<keyword evidence="16" id="KW-1185">Reference proteome</keyword>
<feature type="compositionally biased region" description="Low complexity" evidence="13">
    <location>
        <begin position="138"/>
        <end position="163"/>
    </location>
</feature>
<feature type="compositionally biased region" description="Low complexity" evidence="13">
    <location>
        <begin position="483"/>
        <end position="504"/>
    </location>
</feature>
<keyword evidence="10" id="KW-0866">Nonsense-mediated mRNA decay</keyword>
<feature type="compositionally biased region" description="Basic and acidic residues" evidence="13">
    <location>
        <begin position="39"/>
        <end position="58"/>
    </location>
</feature>
<evidence type="ECO:0000313" key="16">
    <source>
        <dbReference type="Proteomes" id="UP000026915"/>
    </source>
</evidence>
<evidence type="ECO:0000256" key="3">
    <source>
        <dbReference type="ARBA" id="ARBA00009548"/>
    </source>
</evidence>
<keyword evidence="11" id="KW-0508">mRNA splicing</keyword>
<feature type="domain" description="Btz" evidence="14">
    <location>
        <begin position="145"/>
        <end position="253"/>
    </location>
</feature>
<keyword evidence="5" id="KW-0963">Cytoplasm</keyword>
<keyword evidence="4" id="KW-0813">Transport</keyword>
<evidence type="ECO:0000256" key="11">
    <source>
        <dbReference type="ARBA" id="ARBA00023187"/>
    </source>
</evidence>
<evidence type="ECO:0000256" key="2">
    <source>
        <dbReference type="ARBA" id="ARBA00004496"/>
    </source>
</evidence>
<dbReference type="PANTHER" id="PTHR46837:SF5">
    <property type="entry name" value="PROTEIN MLN51 HOMOLOG"/>
    <property type="match status" value="1"/>
</dbReference>
<evidence type="ECO:0000256" key="10">
    <source>
        <dbReference type="ARBA" id="ARBA00023161"/>
    </source>
</evidence>
<feature type="region of interest" description="Disordered" evidence="13">
    <location>
        <begin position="653"/>
        <end position="711"/>
    </location>
</feature>
<comment type="subcellular location">
    <subcellularLocation>
        <location evidence="2">Cytoplasm</location>
    </subcellularLocation>
    <subcellularLocation>
        <location evidence="1">Nucleus</location>
    </subcellularLocation>
</comment>
<keyword evidence="12" id="KW-0539">Nucleus</keyword>
<dbReference type="InterPro" id="IPR018545">
    <property type="entry name" value="Btz_dom"/>
</dbReference>
<dbReference type="AlphaFoldDB" id="A0A061GA18"/>
<feature type="compositionally biased region" description="Polar residues" evidence="13">
    <location>
        <begin position="465"/>
        <end position="482"/>
    </location>
</feature>
<feature type="compositionally biased region" description="Polar residues" evidence="13">
    <location>
        <begin position="294"/>
        <end position="307"/>
    </location>
</feature>
<dbReference type="GO" id="GO:0006417">
    <property type="term" value="P:regulation of translation"/>
    <property type="evidence" value="ECO:0007669"/>
    <property type="project" value="UniProtKB-KW"/>
</dbReference>
<dbReference type="FunCoup" id="A0A061GA18">
    <property type="interactions" value="2341"/>
</dbReference>
<reference evidence="15 16" key="1">
    <citation type="journal article" date="2013" name="Genome Biol.">
        <title>The genome sequence of the most widely cultivated cacao type and its use to identify candidate genes regulating pod color.</title>
        <authorList>
            <person name="Motamayor J.C."/>
            <person name="Mockaitis K."/>
            <person name="Schmutz J."/>
            <person name="Haiminen N."/>
            <person name="Iii D.L."/>
            <person name="Cornejo O."/>
            <person name="Findley S.D."/>
            <person name="Zheng P."/>
            <person name="Utro F."/>
            <person name="Royaert S."/>
            <person name="Saski C."/>
            <person name="Jenkins J."/>
            <person name="Podicheti R."/>
            <person name="Zhao M."/>
            <person name="Scheffler B.E."/>
            <person name="Stack J.C."/>
            <person name="Feltus F.A."/>
            <person name="Mustiga G.M."/>
            <person name="Amores F."/>
            <person name="Phillips W."/>
            <person name="Marelli J.P."/>
            <person name="May G.D."/>
            <person name="Shapiro H."/>
            <person name="Ma J."/>
            <person name="Bustamante C.D."/>
            <person name="Schnell R.J."/>
            <person name="Main D."/>
            <person name="Gilbert D."/>
            <person name="Parida L."/>
            <person name="Kuhn D.N."/>
        </authorList>
    </citation>
    <scope>NUCLEOTIDE SEQUENCE [LARGE SCALE GENOMIC DNA]</scope>
    <source>
        <strain evidence="16">cv. Matina 1-6</strain>
    </source>
</reference>
<name>A0A061GA18_THECC</name>
<proteinExistence type="inferred from homology"/>
<accession>A0A061GA18</accession>
<evidence type="ECO:0000256" key="1">
    <source>
        <dbReference type="ARBA" id="ARBA00004123"/>
    </source>
</evidence>
<dbReference type="GO" id="GO:0008380">
    <property type="term" value="P:RNA splicing"/>
    <property type="evidence" value="ECO:0007669"/>
    <property type="project" value="UniProtKB-KW"/>
</dbReference>
<keyword evidence="6" id="KW-0507">mRNA processing</keyword>
<dbReference type="EMBL" id="CM001884">
    <property type="protein sequence ID" value="EOY26680.1"/>
    <property type="molecule type" value="Genomic_DNA"/>
</dbReference>
<dbReference type="GO" id="GO:0035145">
    <property type="term" value="C:exon-exon junction complex"/>
    <property type="evidence" value="ECO:0007669"/>
    <property type="project" value="InterPro"/>
</dbReference>
<feature type="region of interest" description="Disordered" evidence="13">
    <location>
        <begin position="1"/>
        <end position="397"/>
    </location>
</feature>
<comment type="similarity">
    <text evidence="3">Belongs to the CASC3 family.</text>
</comment>
<protein>
    <submittedName>
        <fullName evidence="15">CASC3/Barentsz eIF4AIII binding, putative isoform 1</fullName>
    </submittedName>
</protein>
<dbReference type="STRING" id="3641.A0A061GA18"/>
<keyword evidence="7" id="KW-0509">mRNA transport</keyword>
<keyword evidence="9" id="KW-0694">RNA-binding</keyword>
<evidence type="ECO:0000256" key="9">
    <source>
        <dbReference type="ARBA" id="ARBA00022884"/>
    </source>
</evidence>
<dbReference type="InterPro" id="IPR044796">
    <property type="entry name" value="MLN51_plant"/>
</dbReference>
<dbReference type="GO" id="GO:0000184">
    <property type="term" value="P:nuclear-transcribed mRNA catabolic process, nonsense-mediated decay"/>
    <property type="evidence" value="ECO:0007669"/>
    <property type="project" value="UniProtKB-KW"/>
</dbReference>
<evidence type="ECO:0000256" key="7">
    <source>
        <dbReference type="ARBA" id="ARBA00022816"/>
    </source>
</evidence>
<evidence type="ECO:0000256" key="8">
    <source>
        <dbReference type="ARBA" id="ARBA00022845"/>
    </source>
</evidence>
<feature type="compositionally biased region" description="Basic and acidic residues" evidence="13">
    <location>
        <begin position="16"/>
        <end position="30"/>
    </location>
</feature>
<dbReference type="PANTHER" id="PTHR46837">
    <property type="entry name" value="PROTEIN MLN51 HOMOLOG"/>
    <property type="match status" value="1"/>
</dbReference>
<evidence type="ECO:0000256" key="5">
    <source>
        <dbReference type="ARBA" id="ARBA00022490"/>
    </source>
</evidence>
<gene>
    <name evidence="15" type="ORF">TCM_028633</name>
</gene>
<dbReference type="Proteomes" id="UP000026915">
    <property type="component" value="Chromosome 6"/>
</dbReference>
<feature type="compositionally biased region" description="Basic residues" evidence="13">
    <location>
        <begin position="241"/>
        <end position="253"/>
    </location>
</feature>
<feature type="compositionally biased region" description="Basic and acidic residues" evidence="13">
    <location>
        <begin position="104"/>
        <end position="119"/>
    </location>
</feature>
<evidence type="ECO:0000256" key="12">
    <source>
        <dbReference type="ARBA" id="ARBA00023242"/>
    </source>
</evidence>
<feature type="compositionally biased region" description="Low complexity" evidence="13">
    <location>
        <begin position="342"/>
        <end position="351"/>
    </location>
</feature>
<feature type="compositionally biased region" description="Polar residues" evidence="13">
    <location>
        <begin position="314"/>
        <end position="335"/>
    </location>
</feature>
<evidence type="ECO:0000256" key="13">
    <source>
        <dbReference type="SAM" id="MobiDB-lite"/>
    </source>
</evidence>
<evidence type="ECO:0000313" key="15">
    <source>
        <dbReference type="EMBL" id="EOY26680.1"/>
    </source>
</evidence>
<dbReference type="InParanoid" id="A0A061GA18"/>
<organism evidence="15 16">
    <name type="scientific">Theobroma cacao</name>
    <name type="common">Cacao</name>
    <name type="synonym">Cocoa</name>
    <dbReference type="NCBI Taxonomy" id="3641"/>
    <lineage>
        <taxon>Eukaryota</taxon>
        <taxon>Viridiplantae</taxon>
        <taxon>Streptophyta</taxon>
        <taxon>Embryophyta</taxon>
        <taxon>Tracheophyta</taxon>
        <taxon>Spermatophyta</taxon>
        <taxon>Magnoliopsida</taxon>
        <taxon>eudicotyledons</taxon>
        <taxon>Gunneridae</taxon>
        <taxon>Pentapetalae</taxon>
        <taxon>rosids</taxon>
        <taxon>malvids</taxon>
        <taxon>Malvales</taxon>
        <taxon>Malvaceae</taxon>
        <taxon>Byttnerioideae</taxon>
        <taxon>Theobroma</taxon>
    </lineage>
</organism>
<dbReference type="GO" id="GO:0003729">
    <property type="term" value="F:mRNA binding"/>
    <property type="evidence" value="ECO:0000318"/>
    <property type="project" value="GO_Central"/>
</dbReference>
<dbReference type="Pfam" id="PF09405">
    <property type="entry name" value="Btz"/>
    <property type="match status" value="1"/>
</dbReference>
<dbReference type="SMART" id="SM01044">
    <property type="entry name" value="Btz"/>
    <property type="match status" value="1"/>
</dbReference>
<dbReference type="Gramene" id="EOY26681">
    <property type="protein sequence ID" value="EOY26681"/>
    <property type="gene ID" value="TCM_028633"/>
</dbReference>
<feature type="compositionally biased region" description="Low complexity" evidence="13">
    <location>
        <begin position="656"/>
        <end position="673"/>
    </location>
</feature>
<feature type="compositionally biased region" description="Basic and acidic residues" evidence="13">
    <location>
        <begin position="211"/>
        <end position="240"/>
    </location>
</feature>
<feature type="compositionally biased region" description="Acidic residues" evidence="13">
    <location>
        <begin position="1"/>
        <end position="15"/>
    </location>
</feature>
<feature type="region of interest" description="Disordered" evidence="13">
    <location>
        <begin position="416"/>
        <end position="548"/>
    </location>
</feature>